<feature type="active site" description="O-(5'-phospho-DNA)-serine intermediate" evidence="5 6">
    <location>
        <position position="52"/>
    </location>
</feature>
<accession>A0A8S5S4X7</accession>
<name>A0A8S5S4X7_9CAUD</name>
<dbReference type="PANTHER" id="PTHR30461">
    <property type="entry name" value="DNA-INVERTASE FROM LAMBDOID PROPHAGE"/>
    <property type="match status" value="1"/>
</dbReference>
<feature type="domain" description="Recombinase" evidence="9">
    <location>
        <begin position="201"/>
        <end position="295"/>
    </location>
</feature>
<evidence type="ECO:0000256" key="3">
    <source>
        <dbReference type="ARBA" id="ARBA00023125"/>
    </source>
</evidence>
<feature type="coiled-coil region" evidence="7">
    <location>
        <begin position="364"/>
        <end position="433"/>
    </location>
</feature>
<dbReference type="PROSITE" id="PS00397">
    <property type="entry name" value="RECOMBINASES_1"/>
    <property type="match status" value="1"/>
</dbReference>
<evidence type="ECO:0000256" key="7">
    <source>
        <dbReference type="SAM" id="Coils"/>
    </source>
</evidence>
<dbReference type="Pfam" id="PF00239">
    <property type="entry name" value="Resolvase"/>
    <property type="match status" value="1"/>
</dbReference>
<dbReference type="Gene3D" id="3.90.1750.20">
    <property type="entry name" value="Putative Large Serine Recombinase, Chain B, Domain 2"/>
    <property type="match status" value="1"/>
</dbReference>
<dbReference type="Pfam" id="PF13408">
    <property type="entry name" value="Zn_ribbon_recom"/>
    <property type="match status" value="1"/>
</dbReference>
<dbReference type="CDD" id="cd00338">
    <property type="entry name" value="Ser_Recombinase"/>
    <property type="match status" value="1"/>
</dbReference>
<dbReference type="PROSITE" id="PS51736">
    <property type="entry name" value="RECOMBINASES_3"/>
    <property type="match status" value="1"/>
</dbReference>
<protein>
    <submittedName>
        <fullName evidence="10">Integrase</fullName>
    </submittedName>
</protein>
<sequence length="483" mass="55918">MLTQRGKRYNTFFNTFDVTNGVNMAQGRTEMEEQKRLDKEGQKRAAIYVRVSTAEQKEHGLSVDNQLDALKNYCQERGFSIAGIYNDAGISARKKYKSRPALLQLLEDCQKHKIDIILFTKLDRWFRSVADYYAVQQVLDGAKVPWRAIWEDYETETSAGVFKVNIMLSVAQAESDRTSERIKAVLEYKREHGHIIAGRMPLGYIRTSSSTIDYDPATKDAMQAFFDTYLNTYSPVAAMDAARKLGLRMSRKTAHFILDKEPYYGTYYGVDVPAYITPEQHKIIQNARVHYARTTKDNRVYIFTGLIFCASCGARMGSKLSKHIRANGETIERGYYQCRTKTRRKDICEKPAFVMEHKLEDYLIEHMSELITDYEASIAQSQEKAKDAEKEISRIKGKLQRLKDVYLDGDMSRAEYVDKTSQLKANMAELESQRVPLSPIKQLPDDWVEMYRQLSKDGKRDFWHRTIRRIEIDGKKVSKVFFI</sequence>
<dbReference type="SUPFAM" id="SSF53041">
    <property type="entry name" value="Resolvase-like"/>
    <property type="match status" value="1"/>
</dbReference>
<evidence type="ECO:0000256" key="6">
    <source>
        <dbReference type="PROSITE-ProRule" id="PRU10137"/>
    </source>
</evidence>
<evidence type="ECO:0000256" key="2">
    <source>
        <dbReference type="ARBA" id="ARBA00023100"/>
    </source>
</evidence>
<evidence type="ECO:0000259" key="9">
    <source>
        <dbReference type="PROSITE" id="PS51737"/>
    </source>
</evidence>
<dbReference type="GO" id="GO:0000150">
    <property type="term" value="F:DNA strand exchange activity"/>
    <property type="evidence" value="ECO:0007669"/>
    <property type="project" value="UniProtKB-KW"/>
</dbReference>
<dbReference type="InterPro" id="IPR006118">
    <property type="entry name" value="Recombinase_CS"/>
</dbReference>
<keyword evidence="3" id="KW-0238">DNA-binding</keyword>
<feature type="domain" description="Resolvase/invertase-type recombinase catalytic" evidence="8">
    <location>
        <begin position="44"/>
        <end position="193"/>
    </location>
</feature>
<dbReference type="PANTHER" id="PTHR30461:SF23">
    <property type="entry name" value="DNA RECOMBINASE-RELATED"/>
    <property type="match status" value="1"/>
</dbReference>
<evidence type="ECO:0000256" key="4">
    <source>
        <dbReference type="ARBA" id="ARBA00023172"/>
    </source>
</evidence>
<organism evidence="10">
    <name type="scientific">Myoviridae sp. cthAo37</name>
    <dbReference type="NCBI Taxonomy" id="2827701"/>
    <lineage>
        <taxon>Viruses</taxon>
        <taxon>Duplodnaviria</taxon>
        <taxon>Heunggongvirae</taxon>
        <taxon>Uroviricota</taxon>
        <taxon>Caudoviricetes</taxon>
    </lineage>
</organism>
<evidence type="ECO:0000256" key="1">
    <source>
        <dbReference type="ARBA" id="ARBA00022908"/>
    </source>
</evidence>
<evidence type="ECO:0000259" key="8">
    <source>
        <dbReference type="PROSITE" id="PS51736"/>
    </source>
</evidence>
<evidence type="ECO:0000256" key="5">
    <source>
        <dbReference type="PIRSR" id="PIRSR606118-50"/>
    </source>
</evidence>
<keyword evidence="2" id="KW-0230">DNA invertase</keyword>
<evidence type="ECO:0000313" key="10">
    <source>
        <dbReference type="EMBL" id="DAF45982.1"/>
    </source>
</evidence>
<proteinExistence type="predicted"/>
<reference evidence="10" key="1">
    <citation type="journal article" date="2021" name="Proc. Natl. Acad. Sci. U.S.A.">
        <title>A Catalog of Tens of Thousands of Viruses from Human Metagenomes Reveals Hidden Associations with Chronic Diseases.</title>
        <authorList>
            <person name="Tisza M.J."/>
            <person name="Buck C.B."/>
        </authorList>
    </citation>
    <scope>NUCLEOTIDE SEQUENCE</scope>
    <source>
        <strain evidence="10">CthAo37</strain>
    </source>
</reference>
<dbReference type="SMART" id="SM00857">
    <property type="entry name" value="Resolvase"/>
    <property type="match status" value="1"/>
</dbReference>
<dbReference type="InterPro" id="IPR025827">
    <property type="entry name" value="Zn_ribbon_recom_dom"/>
</dbReference>
<dbReference type="InterPro" id="IPR036162">
    <property type="entry name" value="Resolvase-like_N_sf"/>
</dbReference>
<dbReference type="GO" id="GO:0003677">
    <property type="term" value="F:DNA binding"/>
    <property type="evidence" value="ECO:0007669"/>
    <property type="project" value="UniProtKB-KW"/>
</dbReference>
<dbReference type="InterPro" id="IPR050639">
    <property type="entry name" value="SSR_resolvase"/>
</dbReference>
<dbReference type="InterPro" id="IPR011109">
    <property type="entry name" value="DNA_bind_recombinase_dom"/>
</dbReference>
<keyword evidence="4" id="KW-0233">DNA recombination</keyword>
<keyword evidence="7" id="KW-0175">Coiled coil</keyword>
<dbReference type="EMBL" id="BK032529">
    <property type="protein sequence ID" value="DAF45982.1"/>
    <property type="molecule type" value="Genomic_DNA"/>
</dbReference>
<dbReference type="InterPro" id="IPR006119">
    <property type="entry name" value="Resolv_N"/>
</dbReference>
<dbReference type="PROSITE" id="PS51737">
    <property type="entry name" value="RECOMBINASE_DNA_BIND"/>
    <property type="match status" value="1"/>
</dbReference>
<dbReference type="Gene3D" id="3.40.50.1390">
    <property type="entry name" value="Resolvase, N-terminal catalytic domain"/>
    <property type="match status" value="1"/>
</dbReference>
<dbReference type="GO" id="GO:0015074">
    <property type="term" value="P:DNA integration"/>
    <property type="evidence" value="ECO:0007669"/>
    <property type="project" value="UniProtKB-KW"/>
</dbReference>
<dbReference type="InterPro" id="IPR038109">
    <property type="entry name" value="DNA_bind_recomb_sf"/>
</dbReference>
<keyword evidence="1" id="KW-0229">DNA integration</keyword>